<gene>
    <name evidence="2" type="ORF">CNE99_01175</name>
</gene>
<feature type="signal peptide" evidence="1">
    <location>
        <begin position="1"/>
        <end position="20"/>
    </location>
</feature>
<feature type="chain" id="PRO_5012788896" description="DUF3604 domain-containing protein" evidence="1">
    <location>
        <begin position="21"/>
        <end position="599"/>
    </location>
</feature>
<dbReference type="EMBL" id="NTKD01000003">
    <property type="protein sequence ID" value="PDH41665.1"/>
    <property type="molecule type" value="Genomic_DNA"/>
</dbReference>
<dbReference type="SUPFAM" id="SSF89550">
    <property type="entry name" value="PHP domain-like"/>
    <property type="match status" value="1"/>
</dbReference>
<comment type="caution">
    <text evidence="2">The sequence shown here is derived from an EMBL/GenBank/DDBJ whole genome shotgun (WGS) entry which is preliminary data.</text>
</comment>
<dbReference type="InterPro" id="IPR022028">
    <property type="entry name" value="DUF3604"/>
</dbReference>
<reference evidence="2 3" key="1">
    <citation type="submission" date="2017-08" db="EMBL/GenBank/DDBJ databases">
        <title>Fine stratification of microbial communities through a metagenomic profile of the photic zone.</title>
        <authorList>
            <person name="Haro-Moreno J.M."/>
            <person name="Lopez-Perez M."/>
            <person name="De La Torre J."/>
            <person name="Picazo A."/>
            <person name="Camacho A."/>
            <person name="Rodriguez-Valera F."/>
        </authorList>
    </citation>
    <scope>NUCLEOTIDE SEQUENCE [LARGE SCALE GENOMIC DNA]</scope>
    <source>
        <strain evidence="2">MED-G24</strain>
    </source>
</reference>
<evidence type="ECO:0000313" key="2">
    <source>
        <dbReference type="EMBL" id="PDH41665.1"/>
    </source>
</evidence>
<accession>A0A2A5WYP2</accession>
<evidence type="ECO:0000313" key="3">
    <source>
        <dbReference type="Proteomes" id="UP000219327"/>
    </source>
</evidence>
<protein>
    <recommendedName>
        <fullName evidence="4">DUF3604 domain-containing protein</fullName>
    </recommendedName>
</protein>
<dbReference type="InterPro" id="IPR016195">
    <property type="entry name" value="Pol/histidinol_Pase-like"/>
</dbReference>
<dbReference type="Pfam" id="PF12228">
    <property type="entry name" value="DUF3604"/>
    <property type="match status" value="1"/>
</dbReference>
<dbReference type="Gene3D" id="3.20.20.140">
    <property type="entry name" value="Metal-dependent hydrolases"/>
    <property type="match status" value="1"/>
</dbReference>
<dbReference type="Proteomes" id="UP000219327">
    <property type="component" value="Unassembled WGS sequence"/>
</dbReference>
<proteinExistence type="predicted"/>
<sequence length="599" mass="66966">MTRYVLIVLYVLMPTASVQAAPTQVYFGDLHLHTRYSNDAFAFFGTSRTPDDAYRYARGGSITTNDGRTIKVFAPLDFMAVTEHMRYPGALWHVAQPDSPYHDSDIGKMITSADPRARFGAFLEVLKPARATHETPIEGLDVPERSESTWQLLVKAADDHYKPGRFTTFAAYEWTAEVQRLPNRPVGNMHRVVIFEDTVDLPYPFSSIDSTHPERLWDYLEFHRARGVDAIAIPHNTNISDGLMFAPQDSWGKPITEHYAARRTWNEPLVEVTQQKGTSETHPVLSPNDNFAGFELRRALFGSQEEGRLVGSYVRDAYKRGLEFEAWGFFNPFQFGLIGATDYHRALTGPGENRVSHDPEPAAARAIRPGSSMGGSAGGLTAIWATGNNRNALFDAMRRRETYATTGPRISVRLFAGWNYDEEILTRKNWIQEAYDHGVTMGSSLTRDRQTGSDAAPVLLITAVMDPNSGSLDRIQVIKGTIENGRSVERIYNVALSAGRQVRAEGAVNPVGNSVNPETGTWDNSIGAATLSVRWQDPDFDLEHPAFYYARVLEIPTPRWQVYDAIAVGKAIPEGVPATIQERAFTSPIWYEVERPRHP</sequence>
<evidence type="ECO:0000256" key="1">
    <source>
        <dbReference type="SAM" id="SignalP"/>
    </source>
</evidence>
<evidence type="ECO:0008006" key="4">
    <source>
        <dbReference type="Google" id="ProtNLM"/>
    </source>
</evidence>
<dbReference type="AlphaFoldDB" id="A0A2A5WYP2"/>
<keyword evidence="1" id="KW-0732">Signal</keyword>
<organism evidence="2 3">
    <name type="scientific">OM182 bacterium MED-G24</name>
    <dbReference type="NCBI Taxonomy" id="1986255"/>
    <lineage>
        <taxon>Bacteria</taxon>
        <taxon>Pseudomonadati</taxon>
        <taxon>Pseudomonadota</taxon>
        <taxon>Gammaproteobacteria</taxon>
        <taxon>OMG group</taxon>
        <taxon>OM182 clade</taxon>
    </lineage>
</organism>
<name>A0A2A5WYP2_9GAMM</name>